<evidence type="ECO:0008006" key="3">
    <source>
        <dbReference type="Google" id="ProtNLM"/>
    </source>
</evidence>
<comment type="caution">
    <text evidence="1">The sequence shown here is derived from an EMBL/GenBank/DDBJ whole genome shotgun (WGS) entry which is preliminary data.</text>
</comment>
<name>A0A8H9LMQ4_9ACTN</name>
<reference evidence="1" key="1">
    <citation type="journal article" date="2014" name="Int. J. Syst. Evol. Microbiol.">
        <title>Complete genome sequence of Corynebacterium casei LMG S-19264T (=DSM 44701T), isolated from a smear-ripened cheese.</title>
        <authorList>
            <consortium name="US DOE Joint Genome Institute (JGI-PGF)"/>
            <person name="Walter F."/>
            <person name="Albersmeier A."/>
            <person name="Kalinowski J."/>
            <person name="Ruckert C."/>
        </authorList>
    </citation>
    <scope>NUCLEOTIDE SEQUENCE</scope>
    <source>
        <strain evidence="1">JCM 4136</strain>
    </source>
</reference>
<sequence>MEERAVALLASLGLGLDRTVGEVSGGGSVPLPARPRALLLDEPARHLDRASVRQLTSALTECRGALLVAAHDLEFLRSPGITRWLLLDGELRELAAGEVEEALKG</sequence>
<proteinExistence type="predicted"/>
<dbReference type="Gene3D" id="3.40.50.300">
    <property type="entry name" value="P-loop containing nucleotide triphosphate hydrolases"/>
    <property type="match status" value="1"/>
</dbReference>
<accession>A0A8H9LMQ4</accession>
<dbReference type="AlphaFoldDB" id="A0A8H9LMQ4"/>
<dbReference type="Proteomes" id="UP000660975">
    <property type="component" value="Unassembled WGS sequence"/>
</dbReference>
<gene>
    <name evidence="1" type="ORF">GCM10010227_04440</name>
</gene>
<dbReference type="InterPro" id="IPR027417">
    <property type="entry name" value="P-loop_NTPase"/>
</dbReference>
<dbReference type="SUPFAM" id="SSF52540">
    <property type="entry name" value="P-loop containing nucleoside triphosphate hydrolases"/>
    <property type="match status" value="1"/>
</dbReference>
<evidence type="ECO:0000313" key="1">
    <source>
        <dbReference type="EMBL" id="GGU54428.1"/>
    </source>
</evidence>
<reference evidence="1" key="2">
    <citation type="submission" date="2020-09" db="EMBL/GenBank/DDBJ databases">
        <authorList>
            <person name="Sun Q."/>
            <person name="Ohkuma M."/>
        </authorList>
    </citation>
    <scope>NUCLEOTIDE SEQUENCE</scope>
    <source>
        <strain evidence="1">JCM 4136</strain>
    </source>
</reference>
<organism evidence="1 2">
    <name type="scientific">Streptomyces gougerotii</name>
    <dbReference type="NCBI Taxonomy" id="53448"/>
    <lineage>
        <taxon>Bacteria</taxon>
        <taxon>Bacillati</taxon>
        <taxon>Actinomycetota</taxon>
        <taxon>Actinomycetes</taxon>
        <taxon>Kitasatosporales</taxon>
        <taxon>Streptomycetaceae</taxon>
        <taxon>Streptomyces</taxon>
        <taxon>Streptomyces diastaticus group</taxon>
    </lineage>
</organism>
<evidence type="ECO:0000313" key="2">
    <source>
        <dbReference type="Proteomes" id="UP000660975"/>
    </source>
</evidence>
<protein>
    <recommendedName>
        <fullName evidence="3">ABC transporter domain-containing protein</fullName>
    </recommendedName>
</protein>
<dbReference type="EMBL" id="BMSC01000001">
    <property type="protein sequence ID" value="GGU54428.1"/>
    <property type="molecule type" value="Genomic_DNA"/>
</dbReference>